<reference evidence="2 4" key="1">
    <citation type="journal article" date="2012" name="Nature">
        <title>Algal genomes reveal evolutionary mosaicism and the fate of nucleomorphs.</title>
        <authorList>
            <consortium name="DOE Joint Genome Institute"/>
            <person name="Curtis B.A."/>
            <person name="Tanifuji G."/>
            <person name="Burki F."/>
            <person name="Gruber A."/>
            <person name="Irimia M."/>
            <person name="Maruyama S."/>
            <person name="Arias M.C."/>
            <person name="Ball S.G."/>
            <person name="Gile G.H."/>
            <person name="Hirakawa Y."/>
            <person name="Hopkins J.F."/>
            <person name="Kuo A."/>
            <person name="Rensing S.A."/>
            <person name="Schmutz J."/>
            <person name="Symeonidi A."/>
            <person name="Elias M."/>
            <person name="Eveleigh R.J."/>
            <person name="Herman E.K."/>
            <person name="Klute M.J."/>
            <person name="Nakayama T."/>
            <person name="Obornik M."/>
            <person name="Reyes-Prieto A."/>
            <person name="Armbrust E.V."/>
            <person name="Aves S.J."/>
            <person name="Beiko R.G."/>
            <person name="Coutinho P."/>
            <person name="Dacks J.B."/>
            <person name="Durnford D.G."/>
            <person name="Fast N.M."/>
            <person name="Green B.R."/>
            <person name="Grisdale C.J."/>
            <person name="Hempel F."/>
            <person name="Henrissat B."/>
            <person name="Hoppner M.P."/>
            <person name="Ishida K."/>
            <person name="Kim E."/>
            <person name="Koreny L."/>
            <person name="Kroth P.G."/>
            <person name="Liu Y."/>
            <person name="Malik S.B."/>
            <person name="Maier U.G."/>
            <person name="McRose D."/>
            <person name="Mock T."/>
            <person name="Neilson J.A."/>
            <person name="Onodera N.T."/>
            <person name="Poole A.M."/>
            <person name="Pritham E.J."/>
            <person name="Richards T.A."/>
            <person name="Rocap G."/>
            <person name="Roy S.W."/>
            <person name="Sarai C."/>
            <person name="Schaack S."/>
            <person name="Shirato S."/>
            <person name="Slamovits C.H."/>
            <person name="Spencer D.F."/>
            <person name="Suzuki S."/>
            <person name="Worden A.Z."/>
            <person name="Zauner S."/>
            <person name="Barry K."/>
            <person name="Bell C."/>
            <person name="Bharti A.K."/>
            <person name="Crow J.A."/>
            <person name="Grimwood J."/>
            <person name="Kramer R."/>
            <person name="Lindquist E."/>
            <person name="Lucas S."/>
            <person name="Salamov A."/>
            <person name="McFadden G.I."/>
            <person name="Lane C.E."/>
            <person name="Keeling P.J."/>
            <person name="Gray M.W."/>
            <person name="Grigoriev I.V."/>
            <person name="Archibald J.M."/>
        </authorList>
    </citation>
    <scope>NUCLEOTIDE SEQUENCE</scope>
    <source>
        <strain evidence="2 4">CCMP2712</strain>
    </source>
</reference>
<keyword evidence="4" id="KW-1185">Reference proteome</keyword>
<gene>
    <name evidence="2" type="ORF">GUITHDRAFT_61828</name>
</gene>
<dbReference type="PROSITE" id="PS50046">
    <property type="entry name" value="PHYTOCHROME_2"/>
    <property type="match status" value="1"/>
</dbReference>
<dbReference type="RefSeq" id="XP_005829985.1">
    <property type="nucleotide sequence ID" value="XM_005829928.1"/>
</dbReference>
<dbReference type="OrthoDB" id="2015534at2759"/>
<dbReference type="SUPFAM" id="SSF55781">
    <property type="entry name" value="GAF domain-like"/>
    <property type="match status" value="1"/>
</dbReference>
<dbReference type="InterPro" id="IPR003018">
    <property type="entry name" value="GAF"/>
</dbReference>
<feature type="domain" description="Phytochrome chromophore attachment site" evidence="1">
    <location>
        <begin position="1"/>
        <end position="138"/>
    </location>
</feature>
<accession>L1J4J1</accession>
<dbReference type="Pfam" id="PF01590">
    <property type="entry name" value="GAF"/>
    <property type="match status" value="1"/>
</dbReference>
<protein>
    <recommendedName>
        <fullName evidence="1">Phytochrome chromophore attachment site domain-containing protein</fullName>
    </recommendedName>
</protein>
<reference evidence="3" key="3">
    <citation type="submission" date="2015-06" db="UniProtKB">
        <authorList>
            <consortium name="EnsemblProtists"/>
        </authorList>
    </citation>
    <scope>IDENTIFICATION</scope>
</reference>
<evidence type="ECO:0000313" key="3">
    <source>
        <dbReference type="EnsemblProtists" id="EKX43005"/>
    </source>
</evidence>
<evidence type="ECO:0000313" key="2">
    <source>
        <dbReference type="EMBL" id="EKX43005.1"/>
    </source>
</evidence>
<dbReference type="InterPro" id="IPR029016">
    <property type="entry name" value="GAF-like_dom_sf"/>
</dbReference>
<dbReference type="EMBL" id="JH993013">
    <property type="protein sequence ID" value="EKX43005.1"/>
    <property type="molecule type" value="Genomic_DNA"/>
</dbReference>
<dbReference type="InterPro" id="IPR016132">
    <property type="entry name" value="Phyto_chromo_attachment"/>
</dbReference>
<dbReference type="PaxDb" id="55529-EKX43005"/>
<feature type="non-terminal residue" evidence="2">
    <location>
        <position position="138"/>
    </location>
</feature>
<feature type="non-terminal residue" evidence="2">
    <location>
        <position position="1"/>
    </location>
</feature>
<dbReference type="Proteomes" id="UP000011087">
    <property type="component" value="Unassembled WGS sequence"/>
</dbReference>
<dbReference type="Gene3D" id="3.30.450.20">
    <property type="entry name" value="PAS domain"/>
    <property type="match status" value="1"/>
</dbReference>
<sequence length="138" mass="15856">IYKFHEDMHGEVVEECKKETVADSLHGLHYPATDIPQINRELFKANRTRVVFDVNHRGDDIYCLDDAVCAKDICLVKSCLRQAHPCHLEYLANMGVRSSFVVAIIVNKELWGLFACHHYSDTCYIPFQVRIAAEFLSQ</sequence>
<reference evidence="4" key="2">
    <citation type="submission" date="2012-11" db="EMBL/GenBank/DDBJ databases">
        <authorList>
            <person name="Kuo A."/>
            <person name="Curtis B.A."/>
            <person name="Tanifuji G."/>
            <person name="Burki F."/>
            <person name="Gruber A."/>
            <person name="Irimia M."/>
            <person name="Maruyama S."/>
            <person name="Arias M.C."/>
            <person name="Ball S.G."/>
            <person name="Gile G.H."/>
            <person name="Hirakawa Y."/>
            <person name="Hopkins J.F."/>
            <person name="Rensing S.A."/>
            <person name="Schmutz J."/>
            <person name="Symeonidi A."/>
            <person name="Elias M."/>
            <person name="Eveleigh R.J."/>
            <person name="Herman E.K."/>
            <person name="Klute M.J."/>
            <person name="Nakayama T."/>
            <person name="Obornik M."/>
            <person name="Reyes-Prieto A."/>
            <person name="Armbrust E.V."/>
            <person name="Aves S.J."/>
            <person name="Beiko R.G."/>
            <person name="Coutinho P."/>
            <person name="Dacks J.B."/>
            <person name="Durnford D.G."/>
            <person name="Fast N.M."/>
            <person name="Green B.R."/>
            <person name="Grisdale C."/>
            <person name="Hempe F."/>
            <person name="Henrissat B."/>
            <person name="Hoppner M.P."/>
            <person name="Ishida K.-I."/>
            <person name="Kim E."/>
            <person name="Koreny L."/>
            <person name="Kroth P.G."/>
            <person name="Liu Y."/>
            <person name="Malik S.-B."/>
            <person name="Maier U.G."/>
            <person name="McRose D."/>
            <person name="Mock T."/>
            <person name="Neilson J.A."/>
            <person name="Onodera N.T."/>
            <person name="Poole A.M."/>
            <person name="Pritham E.J."/>
            <person name="Richards T.A."/>
            <person name="Rocap G."/>
            <person name="Roy S.W."/>
            <person name="Sarai C."/>
            <person name="Schaack S."/>
            <person name="Shirato S."/>
            <person name="Slamovits C.H."/>
            <person name="Spencer D.F."/>
            <person name="Suzuki S."/>
            <person name="Worden A.Z."/>
            <person name="Zauner S."/>
            <person name="Barry K."/>
            <person name="Bell C."/>
            <person name="Bharti A.K."/>
            <person name="Crow J.A."/>
            <person name="Grimwood J."/>
            <person name="Kramer R."/>
            <person name="Lindquist E."/>
            <person name="Lucas S."/>
            <person name="Salamov A."/>
            <person name="McFadden G.I."/>
            <person name="Lane C.E."/>
            <person name="Keeling P.J."/>
            <person name="Gray M.W."/>
            <person name="Grigoriev I.V."/>
            <person name="Archibald J.M."/>
        </authorList>
    </citation>
    <scope>NUCLEOTIDE SEQUENCE</scope>
    <source>
        <strain evidence="4">CCMP2712</strain>
    </source>
</reference>
<name>L1J4J1_GUITC</name>
<evidence type="ECO:0000313" key="4">
    <source>
        <dbReference type="Proteomes" id="UP000011087"/>
    </source>
</evidence>
<dbReference type="Gene3D" id="3.30.450.40">
    <property type="match status" value="1"/>
</dbReference>
<proteinExistence type="predicted"/>
<dbReference type="EnsemblProtists" id="EKX43005">
    <property type="protein sequence ID" value="EKX43005"/>
    <property type="gene ID" value="GUITHDRAFT_61828"/>
</dbReference>
<dbReference type="GeneID" id="17299712"/>
<evidence type="ECO:0000259" key="1">
    <source>
        <dbReference type="PROSITE" id="PS50046"/>
    </source>
</evidence>
<dbReference type="AlphaFoldDB" id="L1J4J1"/>
<dbReference type="KEGG" id="gtt:GUITHDRAFT_61828"/>
<dbReference type="HOGENOM" id="CLU_1860544_0_0_1"/>
<dbReference type="STRING" id="905079.L1J4J1"/>
<organism evidence="2">
    <name type="scientific">Guillardia theta (strain CCMP2712)</name>
    <name type="common">Cryptophyte</name>
    <dbReference type="NCBI Taxonomy" id="905079"/>
    <lineage>
        <taxon>Eukaryota</taxon>
        <taxon>Cryptophyceae</taxon>
        <taxon>Pyrenomonadales</taxon>
        <taxon>Geminigeraceae</taxon>
        <taxon>Guillardia</taxon>
    </lineage>
</organism>